<keyword evidence="4" id="KW-0813">Transport</keyword>
<proteinExistence type="inferred from homology"/>
<dbReference type="SUPFAM" id="SSF48371">
    <property type="entry name" value="ARM repeat"/>
    <property type="match status" value="2"/>
</dbReference>
<organism evidence="11 12">
    <name type="scientific">Cinara cedri</name>
    <dbReference type="NCBI Taxonomy" id="506608"/>
    <lineage>
        <taxon>Eukaryota</taxon>
        <taxon>Metazoa</taxon>
        <taxon>Ecdysozoa</taxon>
        <taxon>Arthropoda</taxon>
        <taxon>Hexapoda</taxon>
        <taxon>Insecta</taxon>
        <taxon>Pterygota</taxon>
        <taxon>Neoptera</taxon>
        <taxon>Paraneoptera</taxon>
        <taxon>Hemiptera</taxon>
        <taxon>Sternorrhyncha</taxon>
        <taxon>Aphidomorpha</taxon>
        <taxon>Aphidoidea</taxon>
        <taxon>Aphididae</taxon>
        <taxon>Lachninae</taxon>
        <taxon>Cinara</taxon>
    </lineage>
</organism>
<dbReference type="Pfam" id="PF03810">
    <property type="entry name" value="IBN_N"/>
    <property type="match status" value="1"/>
</dbReference>
<name>A0A5E4MXE7_9HEMI</name>
<protein>
    <submittedName>
        <fullName evidence="11">Armadillo-type fold,Armadillo-like helical,Exportin-1/Importin-beta-like</fullName>
    </submittedName>
</protein>
<dbReference type="GO" id="GO:0005049">
    <property type="term" value="F:nuclear export signal receptor activity"/>
    <property type="evidence" value="ECO:0007669"/>
    <property type="project" value="InterPro"/>
</dbReference>
<keyword evidence="8" id="KW-0812">Transmembrane</keyword>
<reference evidence="11 12" key="1">
    <citation type="submission" date="2019-08" db="EMBL/GenBank/DDBJ databases">
        <authorList>
            <person name="Alioto T."/>
            <person name="Alioto T."/>
            <person name="Gomez Garrido J."/>
        </authorList>
    </citation>
    <scope>NUCLEOTIDE SEQUENCE [LARGE SCALE GENOMIC DNA]</scope>
</reference>
<evidence type="ECO:0000256" key="5">
    <source>
        <dbReference type="ARBA" id="ARBA00022490"/>
    </source>
</evidence>
<evidence type="ECO:0000313" key="11">
    <source>
        <dbReference type="EMBL" id="VVC36179.1"/>
    </source>
</evidence>
<accession>A0A5E4MXE7</accession>
<dbReference type="GO" id="GO:0006611">
    <property type="term" value="P:protein export from nucleus"/>
    <property type="evidence" value="ECO:0007669"/>
    <property type="project" value="InterPro"/>
</dbReference>
<dbReference type="InterPro" id="IPR011989">
    <property type="entry name" value="ARM-like"/>
</dbReference>
<dbReference type="PANTHER" id="PTHR21452:SF4">
    <property type="entry name" value="EXPORTIN-6"/>
    <property type="match status" value="1"/>
</dbReference>
<comment type="similarity">
    <text evidence="3">Belongs to the exportin family.</text>
</comment>
<evidence type="ECO:0000256" key="3">
    <source>
        <dbReference type="ARBA" id="ARBA00009466"/>
    </source>
</evidence>
<comment type="subcellular location">
    <subcellularLocation>
        <location evidence="2">Cytoplasm</location>
    </subcellularLocation>
    <subcellularLocation>
        <location evidence="1">Nucleus</location>
    </subcellularLocation>
</comment>
<evidence type="ECO:0000259" key="10">
    <source>
        <dbReference type="Pfam" id="PF08389"/>
    </source>
</evidence>
<sequence length="984" mass="114851">MNSSDILVYANEMTNYEMMLNEFYNPNSSNTVKLYMQEEFDKFGERDKCWVQCCYNLENSKNQYLLMFSLNILEMLINKKWDKITYKSQETLREAIFKHIVVKHNEYPKFMMSKMIKLLVDIARNDWPVRYPNFIDNIIQLLITPEQVLLGLSFLLLSSEEFINPKEDLLGNRKLELRVLFSKHIPKLFDILSDILKNAPQTSNANEISEAVTKVFSDMFTWVPFEKHLTPDLLKVLMPLGKNEDATSINVLTIFNEVLSKSYTQTEDKYFILSELCLYTFRLVEHVIGVPVKGFMSEPYLIIITEILSVVIRKYWNYLDNHFKNGEFLEILLQYTFQQVDLDLYYQCLDIWCSIFEALPDRTECVEKYRRVFLDLVERVTQKINTFGNINDEIFDDDGQTECQIFLNKNIEIISQVAHLYPIIAVSVVDNWKLYINDYITLLNCPMLLDNFIHSKCMFLVPSTRTLTSLSSHYEDSMKIAIAKMLNEITIQGVATTPLYQIPVCLKKIKSLIQIQSEIITALSRWMDLLNNNKQFCLEQNREKLFSVLVLSLQDRTQPTQIHDACGVLLPTVTEPMLIHISEYGPLIEQLLTPFLDGSITLNHLSKKTRLSVRVLSLKFLLTYPGQEEEIKVLVLMNYLNSLTPSGLNDLKMLSDVLVNSGPYKMSTRRIIYRSVEPCLIQAVTHLKKDLQSESLNPVMEKCERVITFLSEMYELLHDTMSPQFLQVLMKIFVDLDMIWSSCTVLTIKMLEVLSLIVKRSSKSNKEFTSVVIKVGLEKLIPLVASNCYPPTVSALFNLLYCVLMFKWRYFFPASPSLTMHSSNDTNIDNAEQFTTILEVIGYSFMTNDISIFSQNLKAIEDLHSKWNLYAKEYFKHYFLSKYMTVLLNVMVNKSHTLLSDEISMAIYNMASVDFDYFFLKFLPDYLKQTDNIRNDQRQFLRQKRMQPVKVSKIHLIIWKNIIFNFFFSIGITYIYGKSRTINK</sequence>
<keyword evidence="5" id="KW-0963">Cytoplasm</keyword>
<evidence type="ECO:0000256" key="1">
    <source>
        <dbReference type="ARBA" id="ARBA00004123"/>
    </source>
</evidence>
<dbReference type="Gene3D" id="1.25.10.10">
    <property type="entry name" value="Leucine-rich Repeat Variant"/>
    <property type="match status" value="1"/>
</dbReference>
<dbReference type="InterPro" id="IPR040016">
    <property type="entry name" value="XPO6"/>
</dbReference>
<dbReference type="OrthoDB" id="10261013at2759"/>
<gene>
    <name evidence="11" type="ORF">CINCED_3A020396</name>
</gene>
<keyword evidence="12" id="KW-1185">Reference proteome</keyword>
<dbReference type="PANTHER" id="PTHR21452">
    <property type="entry name" value="EXPORTIN-6"/>
    <property type="match status" value="1"/>
</dbReference>
<evidence type="ECO:0000256" key="7">
    <source>
        <dbReference type="ARBA" id="ARBA00023242"/>
    </source>
</evidence>
<dbReference type="GO" id="GO:0005737">
    <property type="term" value="C:cytoplasm"/>
    <property type="evidence" value="ECO:0007669"/>
    <property type="project" value="UniProtKB-SubCell"/>
</dbReference>
<keyword evidence="8" id="KW-1133">Transmembrane helix</keyword>
<evidence type="ECO:0000313" key="12">
    <source>
        <dbReference type="Proteomes" id="UP000325440"/>
    </source>
</evidence>
<dbReference type="Pfam" id="PF08389">
    <property type="entry name" value="Xpo1"/>
    <property type="match status" value="1"/>
</dbReference>
<keyword evidence="7" id="KW-0539">Nucleus</keyword>
<dbReference type="AlphaFoldDB" id="A0A5E4MXE7"/>
<keyword evidence="6" id="KW-0653">Protein transport</keyword>
<keyword evidence="8" id="KW-0472">Membrane</keyword>
<dbReference type="InterPro" id="IPR013598">
    <property type="entry name" value="Exportin-1/Importin-b-like"/>
</dbReference>
<dbReference type="GO" id="GO:0005634">
    <property type="term" value="C:nucleus"/>
    <property type="evidence" value="ECO:0007669"/>
    <property type="project" value="UniProtKB-SubCell"/>
</dbReference>
<evidence type="ECO:0000256" key="8">
    <source>
        <dbReference type="SAM" id="Phobius"/>
    </source>
</evidence>
<dbReference type="InterPro" id="IPR016024">
    <property type="entry name" value="ARM-type_fold"/>
</dbReference>
<dbReference type="EMBL" id="CABPRJ010001431">
    <property type="protein sequence ID" value="VVC36179.1"/>
    <property type="molecule type" value="Genomic_DNA"/>
</dbReference>
<dbReference type="GO" id="GO:0031267">
    <property type="term" value="F:small GTPase binding"/>
    <property type="evidence" value="ECO:0007669"/>
    <property type="project" value="InterPro"/>
</dbReference>
<evidence type="ECO:0000256" key="4">
    <source>
        <dbReference type="ARBA" id="ARBA00022448"/>
    </source>
</evidence>
<feature type="domain" description="Importin N-terminal" evidence="9">
    <location>
        <begin position="42"/>
        <end position="101"/>
    </location>
</feature>
<dbReference type="InterPro" id="IPR001494">
    <property type="entry name" value="Importin-beta_N"/>
</dbReference>
<dbReference type="Proteomes" id="UP000325440">
    <property type="component" value="Unassembled WGS sequence"/>
</dbReference>
<evidence type="ECO:0000259" key="9">
    <source>
        <dbReference type="Pfam" id="PF03810"/>
    </source>
</evidence>
<feature type="transmembrane region" description="Helical" evidence="8">
    <location>
        <begin position="954"/>
        <end position="976"/>
    </location>
</feature>
<evidence type="ECO:0000256" key="6">
    <source>
        <dbReference type="ARBA" id="ARBA00022927"/>
    </source>
</evidence>
<feature type="domain" description="Exportin-1/Importin-beta-like" evidence="10">
    <location>
        <begin position="108"/>
        <end position="240"/>
    </location>
</feature>
<evidence type="ECO:0000256" key="2">
    <source>
        <dbReference type="ARBA" id="ARBA00004496"/>
    </source>
</evidence>